<evidence type="ECO:0000256" key="1">
    <source>
        <dbReference type="SAM" id="Phobius"/>
    </source>
</evidence>
<keyword evidence="1" id="KW-0472">Membrane</keyword>
<feature type="transmembrane region" description="Helical" evidence="1">
    <location>
        <begin position="155"/>
        <end position="179"/>
    </location>
</feature>
<sequence>MTENIPPEFENYSIALPNFLKQAVNLFVTYGALIILILLISEMLATEYEGRSILLLFTQPLNRAHIITTKMGSALLGYFIVFIGLIGASVSIGKLLGTDGSFQYPVIFEQDGNLQLMTIYDYMQKIIILHIIVIIFVTTLYLFFSLLIKQTLPTLFTLIGTLLAGYALTTFLPWKSLAWVNPFMSMLPADAILYQNNQVWYQAVPITMVVAIVLYVISMMIIRNSKVE</sequence>
<feature type="transmembrane region" description="Helical" evidence="1">
    <location>
        <begin position="199"/>
        <end position="222"/>
    </location>
</feature>
<feature type="transmembrane region" description="Helical" evidence="1">
    <location>
        <begin position="126"/>
        <end position="148"/>
    </location>
</feature>
<feature type="transmembrane region" description="Helical" evidence="1">
    <location>
        <begin position="75"/>
        <end position="96"/>
    </location>
</feature>
<dbReference type="Proteomes" id="UP001275315">
    <property type="component" value="Unassembled WGS sequence"/>
</dbReference>
<reference evidence="2 3" key="1">
    <citation type="submission" date="2023-10" db="EMBL/GenBank/DDBJ databases">
        <title>Virgibacillus soli CC-YMP-6 genome.</title>
        <authorList>
            <person name="Miliotis G."/>
            <person name="Sengupta P."/>
            <person name="Hameed A."/>
            <person name="Chuvochina M."/>
            <person name="Mcdonagh F."/>
            <person name="Simpson A.C."/>
            <person name="Singh N.K."/>
            <person name="Rekha P.D."/>
            <person name="Raman K."/>
            <person name="Hugenholtz P."/>
            <person name="Venkateswaran K."/>
        </authorList>
    </citation>
    <scope>NUCLEOTIDE SEQUENCE [LARGE SCALE GENOMIC DNA]</scope>
    <source>
        <strain evidence="2 3">CC-YMP-6</strain>
    </source>
</reference>
<dbReference type="PANTHER" id="PTHR37305:SF1">
    <property type="entry name" value="MEMBRANE PROTEIN"/>
    <property type="match status" value="1"/>
</dbReference>
<feature type="transmembrane region" description="Helical" evidence="1">
    <location>
        <begin position="27"/>
        <end position="45"/>
    </location>
</feature>
<dbReference type="RefSeq" id="WP_320378677.1">
    <property type="nucleotide sequence ID" value="NZ_JAWDIQ010000001.1"/>
</dbReference>
<evidence type="ECO:0008006" key="4">
    <source>
        <dbReference type="Google" id="ProtNLM"/>
    </source>
</evidence>
<dbReference type="EMBL" id="JAWDIQ010000001">
    <property type="protein sequence ID" value="MDY0407900.1"/>
    <property type="molecule type" value="Genomic_DNA"/>
</dbReference>
<organism evidence="2 3">
    <name type="scientific">Paracerasibacillus soli</name>
    <dbReference type="NCBI Taxonomy" id="480284"/>
    <lineage>
        <taxon>Bacteria</taxon>
        <taxon>Bacillati</taxon>
        <taxon>Bacillota</taxon>
        <taxon>Bacilli</taxon>
        <taxon>Bacillales</taxon>
        <taxon>Bacillaceae</taxon>
        <taxon>Paracerasibacillus</taxon>
    </lineage>
</organism>
<name>A0ABU5CNU5_9BACI</name>
<dbReference type="PANTHER" id="PTHR37305">
    <property type="entry name" value="INTEGRAL MEMBRANE PROTEIN-RELATED"/>
    <property type="match status" value="1"/>
</dbReference>
<gene>
    <name evidence="2" type="ORF">RWD45_03840</name>
</gene>
<keyword evidence="1" id="KW-1133">Transmembrane helix</keyword>
<keyword evidence="1" id="KW-0812">Transmembrane</keyword>
<accession>A0ABU5CNU5</accession>
<proteinExistence type="predicted"/>
<keyword evidence="3" id="KW-1185">Reference proteome</keyword>
<evidence type="ECO:0000313" key="2">
    <source>
        <dbReference type="EMBL" id="MDY0407900.1"/>
    </source>
</evidence>
<evidence type="ECO:0000313" key="3">
    <source>
        <dbReference type="Proteomes" id="UP001275315"/>
    </source>
</evidence>
<comment type="caution">
    <text evidence="2">The sequence shown here is derived from an EMBL/GenBank/DDBJ whole genome shotgun (WGS) entry which is preliminary data.</text>
</comment>
<protein>
    <recommendedName>
        <fullName evidence="4">ABC transporter permease</fullName>
    </recommendedName>
</protein>